<feature type="domain" description="Sushi" evidence="12">
    <location>
        <begin position="415"/>
        <end position="474"/>
    </location>
</feature>
<evidence type="ECO:0000256" key="8">
    <source>
        <dbReference type="PROSITE-ProRule" id="PRU00302"/>
    </source>
</evidence>
<evidence type="ECO:0000256" key="4">
    <source>
        <dbReference type="ARBA" id="ARBA00022737"/>
    </source>
</evidence>
<keyword evidence="6 8" id="KW-1015">Disulfide bond</keyword>
<feature type="disulfide bond" evidence="8">
    <location>
        <begin position="940"/>
        <end position="967"/>
    </location>
</feature>
<keyword evidence="3" id="KW-0732">Signal</keyword>
<keyword evidence="10" id="KW-0812">Transmembrane</keyword>
<evidence type="ECO:0000256" key="10">
    <source>
        <dbReference type="SAM" id="Phobius"/>
    </source>
</evidence>
<dbReference type="InterPro" id="IPR001304">
    <property type="entry name" value="C-type_lectin-like"/>
</dbReference>
<feature type="disulfide bond" evidence="8">
    <location>
        <begin position="822"/>
        <end position="849"/>
    </location>
</feature>
<dbReference type="GO" id="GO:0046872">
    <property type="term" value="F:metal ion binding"/>
    <property type="evidence" value="ECO:0007669"/>
    <property type="project" value="UniProtKB-KW"/>
</dbReference>
<feature type="domain" description="Sushi" evidence="12">
    <location>
        <begin position="910"/>
        <end position="969"/>
    </location>
</feature>
<dbReference type="CDD" id="cd00037">
    <property type="entry name" value="CLECT"/>
    <property type="match status" value="1"/>
</dbReference>
<evidence type="ECO:0000256" key="6">
    <source>
        <dbReference type="ARBA" id="ARBA00023157"/>
    </source>
</evidence>
<dbReference type="SUPFAM" id="SSF56436">
    <property type="entry name" value="C-type lectin-like"/>
    <property type="match status" value="1"/>
</dbReference>
<keyword evidence="10" id="KW-1133">Transmembrane helix</keyword>
<organism evidence="13 14">
    <name type="scientific">Parthenolecanium corni</name>
    <dbReference type="NCBI Taxonomy" id="536013"/>
    <lineage>
        <taxon>Eukaryota</taxon>
        <taxon>Metazoa</taxon>
        <taxon>Ecdysozoa</taxon>
        <taxon>Arthropoda</taxon>
        <taxon>Hexapoda</taxon>
        <taxon>Insecta</taxon>
        <taxon>Pterygota</taxon>
        <taxon>Neoptera</taxon>
        <taxon>Paraneoptera</taxon>
        <taxon>Hemiptera</taxon>
        <taxon>Sternorrhyncha</taxon>
        <taxon>Coccoidea</taxon>
        <taxon>Coccidae</taxon>
        <taxon>Parthenolecanium</taxon>
    </lineage>
</organism>
<evidence type="ECO:0000313" key="13">
    <source>
        <dbReference type="EMBL" id="KAK7574243.1"/>
    </source>
</evidence>
<protein>
    <recommendedName>
        <fullName evidence="15">Sushi, von Willebrand factor type A, EGF and pentraxin domain-containing protein 1</fullName>
    </recommendedName>
</protein>
<dbReference type="SMART" id="SM00032">
    <property type="entry name" value="CCP"/>
    <property type="match status" value="11"/>
</dbReference>
<dbReference type="PROSITE" id="PS50923">
    <property type="entry name" value="SUSHI"/>
    <property type="match status" value="11"/>
</dbReference>
<dbReference type="InterPro" id="IPR018378">
    <property type="entry name" value="C-type_lectin_CS"/>
</dbReference>
<dbReference type="PANTHER" id="PTHR46393:SF7">
    <property type="entry name" value="COMPLEMENT C2"/>
    <property type="match status" value="1"/>
</dbReference>
<comment type="caution">
    <text evidence="8">Lacks conserved residue(s) required for the propagation of feature annotation.</text>
</comment>
<dbReference type="InterPro" id="IPR016186">
    <property type="entry name" value="C-type_lectin-like/link_sf"/>
</dbReference>
<feature type="domain" description="Sushi" evidence="12">
    <location>
        <begin position="792"/>
        <end position="851"/>
    </location>
</feature>
<feature type="disulfide bond" evidence="8">
    <location>
        <begin position="880"/>
        <end position="907"/>
    </location>
</feature>
<keyword evidence="1 8" id="KW-0768">Sushi</keyword>
<feature type="domain" description="Sushi" evidence="12">
    <location>
        <begin position="533"/>
        <end position="594"/>
    </location>
</feature>
<keyword evidence="4" id="KW-0677">Repeat</keyword>
<dbReference type="InterPro" id="IPR035976">
    <property type="entry name" value="Sushi/SCR/CCP_sf"/>
</dbReference>
<dbReference type="PROSITE" id="PS50041">
    <property type="entry name" value="C_TYPE_LECTIN_2"/>
    <property type="match status" value="1"/>
</dbReference>
<feature type="region of interest" description="Disordered" evidence="9">
    <location>
        <begin position="73"/>
        <end position="96"/>
    </location>
</feature>
<feature type="domain" description="Sushi" evidence="12">
    <location>
        <begin position="475"/>
        <end position="532"/>
    </location>
</feature>
<dbReference type="InterPro" id="IPR008979">
    <property type="entry name" value="Galactose-bd-like_sf"/>
</dbReference>
<dbReference type="InterPro" id="IPR006585">
    <property type="entry name" value="FTP1"/>
</dbReference>
<dbReference type="PANTHER" id="PTHR46393">
    <property type="entry name" value="SUSHI DOMAIN-CONTAINING PROTEIN"/>
    <property type="match status" value="1"/>
</dbReference>
<dbReference type="AlphaFoldDB" id="A0AAN9XZH9"/>
<evidence type="ECO:0000256" key="2">
    <source>
        <dbReference type="ARBA" id="ARBA00022723"/>
    </source>
</evidence>
<evidence type="ECO:0000313" key="14">
    <source>
        <dbReference type="Proteomes" id="UP001367676"/>
    </source>
</evidence>
<feature type="disulfide bond" evidence="8">
    <location>
        <begin position="762"/>
        <end position="789"/>
    </location>
</feature>
<keyword evidence="7" id="KW-0325">Glycoprotein</keyword>
<feature type="domain" description="C-type lectin" evidence="11">
    <location>
        <begin position="228"/>
        <end position="344"/>
    </location>
</feature>
<feature type="disulfide bond" evidence="8">
    <location>
        <begin position="683"/>
        <end position="710"/>
    </location>
</feature>
<feature type="domain" description="Sushi" evidence="12">
    <location>
        <begin position="653"/>
        <end position="712"/>
    </location>
</feature>
<sequence length="1088" mass="120355">MNSYRKIRCGHPAVPVNAQVSVSSDDSGPGSKAIYKCDEGYELFGADTTLCLESGLWSGELPFCGINVATKKPTNQSSTVRGGAATNANDGEKTTVHDGKRCTETMKETSPWWQVDLLRAYPIRVIRVTTRGCCGHQPLQDLEIRVGNSSSELQRNPLCAWFPGTIEEGSTKSFTCARTLIGQYVFLQLVGSEGSLSLCEVEVFTTDEFSSDHCAPAGVSNDVEFTSFNRICYEFNVAKGTSFDFAREKCKKNNGDLIHGFKGVTTSFILAELERRKEKLKTQLVWIGAQKEPGVVVKTWKWVDGEVIGRPSWGKDQPNNYNGEQNCVVLDGGRNWLWNDVGCNLDYLHWICQHKPTFCGSPDKKVNTTIIGKDKHIGAIIEYQCPIDYVLVGDKQRTCTEQGFWSGQAPTCEYVNCGSLPDIDNGTVIIVSNRTTYGAEAVYKCNANYTLIGKNTRTCGGDGVWTGQQPQCLYDWCPDPPQVQGGLISLDGKRAGSKAVYSCLPGYVLLGHQEIVCDIGGQWSGKAPACRYIDCGAPSIIDNGRYHLINDTTTYGSVVEYSCNEDYWLEPQNRKRQMCTREGHWSPDHPTCELITCGEPEVPPGGYVTGYDFNIHSKIEFHCEPGYLLVGQSEMICTTQGEWNDTSPTCDYIDCGKLPPILYGSLHYLNNTTHLGSQVTYNCTRNYKLIGTPVRTCLPTRVWSGVSAKCEEIRCPEPELPTHAIISVTGNDRVYGRTLIRTSNDALSQTTYKIGALVKYRCERGYKILGDPLSTCEENGKWSGEIPHCDYVDCGIPEEIENGSFMLPSNVTYYGSAVLYECKPGYRLDGHDRRLCLENGTWNSDPPKCLEIICDNPDVGESMSVRVEQYNVGGIALYTCNKGSFMEGNNTRECTRKGHWTGEIPVCKPIICGYPSSIENGRVIVINETVSYNSIVEYHCIPRYERVGPFIRKCTETGKWSGNEPKCELRTASESRDSQATGFFMSAGAGALILLFLLGIFYLRLKKPKPIKNTENIQGANKKEEEGAAAMSYASLSDGNASNIYEHIPENFESAYDVPYEGFSHYEPSPNCGRDGAATVTINGVAVR</sequence>
<keyword evidence="14" id="KW-1185">Reference proteome</keyword>
<dbReference type="FunFam" id="2.60.120.260:FF:000105">
    <property type="entry name" value="Sushi, von Willebrand factor type A, EGF and pentraxin domain-containing protein 1"/>
    <property type="match status" value="1"/>
</dbReference>
<dbReference type="Gene3D" id="3.10.100.10">
    <property type="entry name" value="Mannose-Binding Protein A, subunit A"/>
    <property type="match status" value="1"/>
</dbReference>
<name>A0AAN9XZH9_9HEMI</name>
<feature type="domain" description="Sushi" evidence="12">
    <location>
        <begin position="852"/>
        <end position="909"/>
    </location>
</feature>
<keyword evidence="5" id="KW-0106">Calcium</keyword>
<feature type="disulfide bond" evidence="8">
    <location>
        <begin position="37"/>
        <end position="64"/>
    </location>
</feature>
<reference evidence="13 14" key="1">
    <citation type="submission" date="2024-03" db="EMBL/GenBank/DDBJ databases">
        <title>Adaptation during the transition from Ophiocordyceps entomopathogen to insect associate is accompanied by gene loss and intensified selection.</title>
        <authorList>
            <person name="Ward C.M."/>
            <person name="Onetto C.A."/>
            <person name="Borneman A.R."/>
        </authorList>
    </citation>
    <scope>NUCLEOTIDE SEQUENCE [LARGE SCALE GENOMIC DNA]</scope>
    <source>
        <strain evidence="13">AWRI1</strain>
        <tissue evidence="13">Single Adult Female</tissue>
    </source>
</reference>
<dbReference type="InterPro" id="IPR016187">
    <property type="entry name" value="CTDL_fold"/>
</dbReference>
<evidence type="ECO:0000256" key="9">
    <source>
        <dbReference type="SAM" id="MobiDB-lite"/>
    </source>
</evidence>
<feature type="disulfide bond" evidence="8">
    <location>
        <begin position="445"/>
        <end position="472"/>
    </location>
</feature>
<feature type="domain" description="Sushi" evidence="12">
    <location>
        <begin position="595"/>
        <end position="652"/>
    </location>
</feature>
<evidence type="ECO:0000256" key="5">
    <source>
        <dbReference type="ARBA" id="ARBA00022837"/>
    </source>
</evidence>
<dbReference type="SMART" id="SM00607">
    <property type="entry name" value="FTP"/>
    <property type="match status" value="1"/>
</dbReference>
<dbReference type="Pfam" id="PF00084">
    <property type="entry name" value="Sushi"/>
    <property type="match status" value="11"/>
</dbReference>
<dbReference type="Gene3D" id="2.10.70.10">
    <property type="entry name" value="Complement Module, domain 1"/>
    <property type="match status" value="11"/>
</dbReference>
<keyword evidence="2" id="KW-0479">Metal-binding</keyword>
<feature type="transmembrane region" description="Helical" evidence="10">
    <location>
        <begin position="983"/>
        <end position="1003"/>
    </location>
</feature>
<proteinExistence type="predicted"/>
<dbReference type="Pfam" id="PF00059">
    <property type="entry name" value="Lectin_C"/>
    <property type="match status" value="1"/>
</dbReference>
<gene>
    <name evidence="13" type="ORF">V9T40_011434</name>
</gene>
<evidence type="ECO:0000256" key="1">
    <source>
        <dbReference type="ARBA" id="ARBA00022659"/>
    </source>
</evidence>
<evidence type="ECO:0000256" key="7">
    <source>
        <dbReference type="ARBA" id="ARBA00023180"/>
    </source>
</evidence>
<dbReference type="PROSITE" id="PS00615">
    <property type="entry name" value="C_TYPE_LECTIN_1"/>
    <property type="match status" value="1"/>
</dbReference>
<evidence type="ECO:0000259" key="12">
    <source>
        <dbReference type="PROSITE" id="PS50923"/>
    </source>
</evidence>
<dbReference type="Proteomes" id="UP001367676">
    <property type="component" value="Unassembled WGS sequence"/>
</dbReference>
<dbReference type="SMART" id="SM00034">
    <property type="entry name" value="CLECT"/>
    <property type="match status" value="1"/>
</dbReference>
<feature type="disulfide bond" evidence="8">
    <location>
        <begin position="623"/>
        <end position="650"/>
    </location>
</feature>
<feature type="domain" description="Sushi" evidence="12">
    <location>
        <begin position="7"/>
        <end position="66"/>
    </location>
</feature>
<dbReference type="Pfam" id="PF22633">
    <property type="entry name" value="F5_F8_type_C_2"/>
    <property type="match status" value="1"/>
</dbReference>
<dbReference type="CDD" id="cd00033">
    <property type="entry name" value="CCP"/>
    <property type="match status" value="11"/>
</dbReference>
<dbReference type="EMBL" id="JBBCAQ010000037">
    <property type="protein sequence ID" value="KAK7574243.1"/>
    <property type="molecule type" value="Genomic_DNA"/>
</dbReference>
<evidence type="ECO:0000259" key="11">
    <source>
        <dbReference type="PROSITE" id="PS50041"/>
    </source>
</evidence>
<feature type="disulfide bond" evidence="8">
    <location>
        <begin position="385"/>
        <end position="412"/>
    </location>
</feature>
<comment type="caution">
    <text evidence="13">The sequence shown here is derived from an EMBL/GenBank/DDBJ whole genome shotgun (WGS) entry which is preliminary data.</text>
</comment>
<evidence type="ECO:0008006" key="15">
    <source>
        <dbReference type="Google" id="ProtNLM"/>
    </source>
</evidence>
<dbReference type="SUPFAM" id="SSF49785">
    <property type="entry name" value="Galactose-binding domain-like"/>
    <property type="match status" value="1"/>
</dbReference>
<dbReference type="Gene3D" id="2.60.120.260">
    <property type="entry name" value="Galactose-binding domain-like"/>
    <property type="match status" value="1"/>
</dbReference>
<dbReference type="InterPro" id="IPR000436">
    <property type="entry name" value="Sushi_SCR_CCP_dom"/>
</dbReference>
<evidence type="ECO:0000256" key="3">
    <source>
        <dbReference type="ARBA" id="ARBA00022729"/>
    </source>
</evidence>
<feature type="disulfide bond" evidence="8">
    <location>
        <begin position="503"/>
        <end position="530"/>
    </location>
</feature>
<feature type="domain" description="Sushi" evidence="12">
    <location>
        <begin position="713"/>
        <end position="791"/>
    </location>
</feature>
<dbReference type="SUPFAM" id="SSF57535">
    <property type="entry name" value="Complement control module/SCR domain"/>
    <property type="match status" value="11"/>
</dbReference>
<accession>A0AAN9XZH9</accession>
<keyword evidence="10" id="KW-0472">Membrane</keyword>
<feature type="domain" description="Sushi" evidence="12">
    <location>
        <begin position="357"/>
        <end position="414"/>
    </location>
</feature>